<dbReference type="OrthoDB" id="9812676at2"/>
<comment type="caution">
    <text evidence="3">The sequence shown here is derived from an EMBL/GenBank/DDBJ whole genome shotgun (WGS) entry which is preliminary data.</text>
</comment>
<reference evidence="3" key="1">
    <citation type="submission" date="2015-10" db="EMBL/GenBank/DDBJ databases">
        <title>Draft genome sequence of Salegentibacter mishustinae KCTC 12263.</title>
        <authorList>
            <person name="Lin W."/>
            <person name="Zheng Q."/>
        </authorList>
    </citation>
    <scope>NUCLEOTIDE SEQUENCE [LARGE SCALE GENOMIC DNA]</scope>
    <source>
        <strain evidence="3">KCTC 12263</strain>
    </source>
</reference>
<evidence type="ECO:0000313" key="3">
    <source>
        <dbReference type="EMBL" id="KRG29297.1"/>
    </source>
</evidence>
<dbReference type="Gene3D" id="2.40.50.100">
    <property type="match status" value="1"/>
</dbReference>
<dbReference type="InterPro" id="IPR050709">
    <property type="entry name" value="Biotin_Carboxyl_Carrier/Decarb"/>
</dbReference>
<accession>A0A0Q9ZK69</accession>
<evidence type="ECO:0000256" key="1">
    <source>
        <dbReference type="ARBA" id="ARBA00023267"/>
    </source>
</evidence>
<protein>
    <submittedName>
        <fullName evidence="3">Biotin/lipoyl attachment protein</fullName>
    </submittedName>
</protein>
<proteinExistence type="predicted"/>
<dbReference type="Pfam" id="PF00364">
    <property type="entry name" value="Biotin_lipoyl"/>
    <property type="match status" value="1"/>
</dbReference>
<name>A0A0Q9ZK69_9FLAO</name>
<dbReference type="PROSITE" id="PS00188">
    <property type="entry name" value="BIOTIN"/>
    <property type="match status" value="1"/>
</dbReference>
<dbReference type="STRING" id="270918.APR42_05030"/>
<dbReference type="RefSeq" id="WP_057481773.1">
    <property type="nucleotide sequence ID" value="NZ_BMWR01000003.1"/>
</dbReference>
<dbReference type="InterPro" id="IPR001882">
    <property type="entry name" value="Biotin_BS"/>
</dbReference>
<dbReference type="PANTHER" id="PTHR45266">
    <property type="entry name" value="OXALOACETATE DECARBOXYLASE ALPHA CHAIN"/>
    <property type="match status" value="1"/>
</dbReference>
<dbReference type="CDD" id="cd06850">
    <property type="entry name" value="biotinyl_domain"/>
    <property type="match status" value="1"/>
</dbReference>
<keyword evidence="4" id="KW-1185">Reference proteome</keyword>
<evidence type="ECO:0000259" key="2">
    <source>
        <dbReference type="PROSITE" id="PS50968"/>
    </source>
</evidence>
<evidence type="ECO:0000313" key="4">
    <source>
        <dbReference type="Proteomes" id="UP000051643"/>
    </source>
</evidence>
<dbReference type="SUPFAM" id="SSF51230">
    <property type="entry name" value="Single hybrid motif"/>
    <property type="match status" value="1"/>
</dbReference>
<keyword evidence="1" id="KW-0092">Biotin</keyword>
<gene>
    <name evidence="3" type="ORF">APR42_05030</name>
</gene>
<dbReference type="FunFam" id="2.40.50.100:FF:000003">
    <property type="entry name" value="Acetyl-CoA carboxylase biotin carboxyl carrier protein"/>
    <property type="match status" value="1"/>
</dbReference>
<sequence>MEKKYKVKVNDSYEFEFTKDQITSLDTQEIADKHYHLLKENRSFKAEVFTENFLQRQYDIKINSNTYKVAISNELDLLIEEMGLSIGSAQMINDIKAPMPGLILEVNVEEGAEVQEGDYLLVLEAMKMENTLTAPRDGVVKSVSIKKGETVEKNQLLIEME</sequence>
<dbReference type="EMBL" id="LKTP01000012">
    <property type="protein sequence ID" value="KRG29297.1"/>
    <property type="molecule type" value="Genomic_DNA"/>
</dbReference>
<dbReference type="InterPro" id="IPR011053">
    <property type="entry name" value="Single_hybrid_motif"/>
</dbReference>
<dbReference type="PANTHER" id="PTHR45266:SF3">
    <property type="entry name" value="OXALOACETATE DECARBOXYLASE ALPHA CHAIN"/>
    <property type="match status" value="1"/>
</dbReference>
<dbReference type="PROSITE" id="PS50968">
    <property type="entry name" value="BIOTINYL_LIPOYL"/>
    <property type="match status" value="1"/>
</dbReference>
<dbReference type="AlphaFoldDB" id="A0A0Q9ZK69"/>
<dbReference type="InterPro" id="IPR000089">
    <property type="entry name" value="Biotin_lipoyl"/>
</dbReference>
<dbReference type="Proteomes" id="UP000051643">
    <property type="component" value="Unassembled WGS sequence"/>
</dbReference>
<feature type="domain" description="Lipoyl-binding" evidence="2">
    <location>
        <begin position="79"/>
        <end position="161"/>
    </location>
</feature>
<organism evidence="3 4">
    <name type="scientific">Salegentibacter mishustinae</name>
    <dbReference type="NCBI Taxonomy" id="270918"/>
    <lineage>
        <taxon>Bacteria</taxon>
        <taxon>Pseudomonadati</taxon>
        <taxon>Bacteroidota</taxon>
        <taxon>Flavobacteriia</taxon>
        <taxon>Flavobacteriales</taxon>
        <taxon>Flavobacteriaceae</taxon>
        <taxon>Salegentibacter</taxon>
    </lineage>
</organism>